<proteinExistence type="predicted"/>
<dbReference type="InterPro" id="IPR051815">
    <property type="entry name" value="Molybdate_resp_trans_reg"/>
</dbReference>
<evidence type="ECO:0000313" key="3">
    <source>
        <dbReference type="Proteomes" id="UP000265341"/>
    </source>
</evidence>
<organism evidence="2 3">
    <name type="scientific">Calidithermus roseus</name>
    <dbReference type="NCBI Taxonomy" id="1644118"/>
    <lineage>
        <taxon>Bacteria</taxon>
        <taxon>Thermotogati</taxon>
        <taxon>Deinococcota</taxon>
        <taxon>Deinococci</taxon>
        <taxon>Thermales</taxon>
        <taxon>Thermaceae</taxon>
        <taxon>Calidithermus</taxon>
    </lineage>
</organism>
<keyword evidence="3" id="KW-1185">Reference proteome</keyword>
<gene>
    <name evidence="2" type="primary">mopA</name>
    <name evidence="2" type="ORF">Mrose_02105</name>
</gene>
<name>A0A399ETX9_9DEIN</name>
<sequence>MRPRVKFWLETPEGKYLMGPGLYRLLLAVAQQGNLKEGARHIGMSYRKAWDQVREAEERLGFTLLYKHSGGESGGSSQLTPQAQELLERYSKVVEGLERVVREQFARAFEPVE</sequence>
<dbReference type="Gene3D" id="1.10.10.10">
    <property type="entry name" value="Winged helix-like DNA-binding domain superfamily/Winged helix DNA-binding domain"/>
    <property type="match status" value="1"/>
</dbReference>
<dbReference type="OrthoDB" id="285216at2"/>
<dbReference type="InterPro" id="IPR036388">
    <property type="entry name" value="WH-like_DNA-bd_sf"/>
</dbReference>
<dbReference type="InterPro" id="IPR036390">
    <property type="entry name" value="WH_DNA-bd_sf"/>
</dbReference>
<evidence type="ECO:0000313" key="2">
    <source>
        <dbReference type="EMBL" id="RIH85661.1"/>
    </source>
</evidence>
<dbReference type="Proteomes" id="UP000265341">
    <property type="component" value="Unassembled WGS sequence"/>
</dbReference>
<protein>
    <submittedName>
        <fullName evidence="2">Molybdenum-pterin-binding protein MopA</fullName>
    </submittedName>
</protein>
<evidence type="ECO:0000259" key="1">
    <source>
        <dbReference type="Pfam" id="PF00126"/>
    </source>
</evidence>
<dbReference type="Pfam" id="PF00126">
    <property type="entry name" value="HTH_1"/>
    <property type="match status" value="1"/>
</dbReference>
<reference evidence="2 3" key="1">
    <citation type="submission" date="2018-08" db="EMBL/GenBank/DDBJ databases">
        <title>Meiothermus roseus NBRC 110900 genome sequencing project.</title>
        <authorList>
            <person name="Da Costa M.S."/>
            <person name="Albuquerque L."/>
            <person name="Raposo P."/>
            <person name="Froufe H.J.C."/>
            <person name="Barroso C.S."/>
            <person name="Egas C."/>
        </authorList>
    </citation>
    <scope>NUCLEOTIDE SEQUENCE [LARGE SCALE GENOMIC DNA]</scope>
    <source>
        <strain evidence="2 3">NBRC 110900</strain>
    </source>
</reference>
<feature type="domain" description="HTH lysR-type" evidence="1">
    <location>
        <begin position="23"/>
        <end position="84"/>
    </location>
</feature>
<accession>A0A399ETX9</accession>
<dbReference type="InterPro" id="IPR000847">
    <property type="entry name" value="LysR_HTH_N"/>
</dbReference>
<dbReference type="SUPFAM" id="SSF46785">
    <property type="entry name" value="Winged helix' DNA-binding domain"/>
    <property type="match status" value="1"/>
</dbReference>
<dbReference type="PANTHER" id="PTHR30432:SF1">
    <property type="entry name" value="DNA-BINDING TRANSCRIPTIONAL DUAL REGULATOR MODE"/>
    <property type="match status" value="1"/>
</dbReference>
<dbReference type="EMBL" id="QWLA01000039">
    <property type="protein sequence ID" value="RIH85661.1"/>
    <property type="molecule type" value="Genomic_DNA"/>
</dbReference>
<dbReference type="GO" id="GO:0003700">
    <property type="term" value="F:DNA-binding transcription factor activity"/>
    <property type="evidence" value="ECO:0007669"/>
    <property type="project" value="InterPro"/>
</dbReference>
<dbReference type="RefSeq" id="WP_119278080.1">
    <property type="nucleotide sequence ID" value="NZ_QWLA01000039.1"/>
</dbReference>
<dbReference type="PANTHER" id="PTHR30432">
    <property type="entry name" value="TRANSCRIPTIONAL REGULATOR MODE"/>
    <property type="match status" value="1"/>
</dbReference>
<comment type="caution">
    <text evidence="2">The sequence shown here is derived from an EMBL/GenBank/DDBJ whole genome shotgun (WGS) entry which is preliminary data.</text>
</comment>
<dbReference type="AlphaFoldDB" id="A0A399ETX9"/>